<dbReference type="InterPro" id="IPR029058">
    <property type="entry name" value="AB_hydrolase_fold"/>
</dbReference>
<gene>
    <name evidence="3" type="ORF">Cme02nite_21290</name>
</gene>
<dbReference type="GO" id="GO:0016787">
    <property type="term" value="F:hydrolase activity"/>
    <property type="evidence" value="ECO:0007669"/>
    <property type="project" value="UniProtKB-KW"/>
</dbReference>
<sequence length="246" mass="25474">MSEDRSVLTREASAPDLMLRYGPLPEHVADAWCGDARAAVRPLVVIVHGGFWRPEYDRAHTRPMAAAIRDAGWTVASIEYSRVPGDPDATVRDVAEALAVVPGELGGHDGRVITVGHSAGGHLVLWAAIAAPAAQQAGTLALAPVADLRLAQRLELDGGAVVDFLGADASTRADLDPVRLPAPAGPTVLVHGVSDAIVPVTVAESYAVGQPGSRLVAVPDAAHFAVIDPLSGAWPTVLAELSRLGD</sequence>
<dbReference type="PANTHER" id="PTHR48081">
    <property type="entry name" value="AB HYDROLASE SUPERFAMILY PROTEIN C4A8.06C"/>
    <property type="match status" value="1"/>
</dbReference>
<proteinExistence type="predicted"/>
<dbReference type="AlphaFoldDB" id="A0A8J3L3C3"/>
<feature type="domain" description="BD-FAE-like" evidence="2">
    <location>
        <begin position="38"/>
        <end position="133"/>
    </location>
</feature>
<keyword evidence="4" id="KW-1185">Reference proteome</keyword>
<organism evidence="3 4">
    <name type="scientific">Catellatospora methionotrophica</name>
    <dbReference type="NCBI Taxonomy" id="121620"/>
    <lineage>
        <taxon>Bacteria</taxon>
        <taxon>Bacillati</taxon>
        <taxon>Actinomycetota</taxon>
        <taxon>Actinomycetes</taxon>
        <taxon>Micromonosporales</taxon>
        <taxon>Micromonosporaceae</taxon>
        <taxon>Catellatospora</taxon>
    </lineage>
</organism>
<evidence type="ECO:0000313" key="3">
    <source>
        <dbReference type="EMBL" id="GIG13797.1"/>
    </source>
</evidence>
<dbReference type="Pfam" id="PF20434">
    <property type="entry name" value="BD-FAE"/>
    <property type="match status" value="1"/>
</dbReference>
<dbReference type="RefSeq" id="WP_166383115.1">
    <property type="nucleotide sequence ID" value="NZ_BAAATT010000014.1"/>
</dbReference>
<dbReference type="SUPFAM" id="SSF53474">
    <property type="entry name" value="alpha/beta-Hydrolases"/>
    <property type="match status" value="1"/>
</dbReference>
<dbReference type="InterPro" id="IPR050300">
    <property type="entry name" value="GDXG_lipolytic_enzyme"/>
</dbReference>
<dbReference type="Proteomes" id="UP000660339">
    <property type="component" value="Unassembled WGS sequence"/>
</dbReference>
<evidence type="ECO:0000259" key="2">
    <source>
        <dbReference type="Pfam" id="PF20434"/>
    </source>
</evidence>
<reference evidence="3" key="1">
    <citation type="submission" date="2021-01" db="EMBL/GenBank/DDBJ databases">
        <title>Whole genome shotgun sequence of Catellatospora methionotrophica NBRC 14553.</title>
        <authorList>
            <person name="Komaki H."/>
            <person name="Tamura T."/>
        </authorList>
    </citation>
    <scope>NUCLEOTIDE SEQUENCE</scope>
    <source>
        <strain evidence="3">NBRC 14553</strain>
    </source>
</reference>
<evidence type="ECO:0000256" key="1">
    <source>
        <dbReference type="ARBA" id="ARBA00022801"/>
    </source>
</evidence>
<evidence type="ECO:0000313" key="4">
    <source>
        <dbReference type="Proteomes" id="UP000660339"/>
    </source>
</evidence>
<comment type="caution">
    <text evidence="3">The sequence shown here is derived from an EMBL/GenBank/DDBJ whole genome shotgun (WGS) entry which is preliminary data.</text>
</comment>
<keyword evidence="1" id="KW-0378">Hydrolase</keyword>
<dbReference type="EMBL" id="BONJ01000007">
    <property type="protein sequence ID" value="GIG13797.1"/>
    <property type="molecule type" value="Genomic_DNA"/>
</dbReference>
<protein>
    <submittedName>
        <fullName evidence="3">Lipase</fullName>
    </submittedName>
</protein>
<dbReference type="InterPro" id="IPR049492">
    <property type="entry name" value="BD-FAE-like_dom"/>
</dbReference>
<name>A0A8J3L3C3_9ACTN</name>
<dbReference type="Gene3D" id="3.40.50.1820">
    <property type="entry name" value="alpha/beta hydrolase"/>
    <property type="match status" value="1"/>
</dbReference>
<accession>A0A8J3L3C3</accession>